<evidence type="ECO:0000313" key="2">
    <source>
        <dbReference type="EMBL" id="KAK4323792.1"/>
    </source>
</evidence>
<name>A0AAE1UHE4_9EUCA</name>
<dbReference type="EMBL" id="JAWZYT010000412">
    <property type="protein sequence ID" value="KAK4323792.1"/>
    <property type="molecule type" value="Genomic_DNA"/>
</dbReference>
<dbReference type="Proteomes" id="UP001292094">
    <property type="component" value="Unassembled WGS sequence"/>
</dbReference>
<gene>
    <name evidence="2" type="ORF">Pmani_005535</name>
</gene>
<organism evidence="2 3">
    <name type="scientific">Petrolisthes manimaculis</name>
    <dbReference type="NCBI Taxonomy" id="1843537"/>
    <lineage>
        <taxon>Eukaryota</taxon>
        <taxon>Metazoa</taxon>
        <taxon>Ecdysozoa</taxon>
        <taxon>Arthropoda</taxon>
        <taxon>Crustacea</taxon>
        <taxon>Multicrustacea</taxon>
        <taxon>Malacostraca</taxon>
        <taxon>Eumalacostraca</taxon>
        <taxon>Eucarida</taxon>
        <taxon>Decapoda</taxon>
        <taxon>Pleocyemata</taxon>
        <taxon>Anomura</taxon>
        <taxon>Galatheoidea</taxon>
        <taxon>Porcellanidae</taxon>
        <taxon>Petrolisthes</taxon>
    </lineage>
</organism>
<feature type="region of interest" description="Disordered" evidence="1">
    <location>
        <begin position="35"/>
        <end position="81"/>
    </location>
</feature>
<sequence length="81" mass="9251">METNDEGGDERGKGRGIWRVKNGVTESDRVECGWGMGWRRGMCGSDGRGMQEKDERGMKGRDGREGWQRDEGERWERDAGE</sequence>
<proteinExistence type="predicted"/>
<evidence type="ECO:0000256" key="1">
    <source>
        <dbReference type="SAM" id="MobiDB-lite"/>
    </source>
</evidence>
<protein>
    <submittedName>
        <fullName evidence="2">Uncharacterized protein</fullName>
    </submittedName>
</protein>
<evidence type="ECO:0000313" key="3">
    <source>
        <dbReference type="Proteomes" id="UP001292094"/>
    </source>
</evidence>
<keyword evidence="3" id="KW-1185">Reference proteome</keyword>
<reference evidence="2" key="1">
    <citation type="submission" date="2023-11" db="EMBL/GenBank/DDBJ databases">
        <title>Genome assemblies of two species of porcelain crab, Petrolisthes cinctipes and Petrolisthes manimaculis (Anomura: Porcellanidae).</title>
        <authorList>
            <person name="Angst P."/>
        </authorList>
    </citation>
    <scope>NUCLEOTIDE SEQUENCE</scope>
    <source>
        <strain evidence="2">PB745_02</strain>
        <tissue evidence="2">Gill</tissue>
    </source>
</reference>
<accession>A0AAE1UHE4</accession>
<feature type="compositionally biased region" description="Basic and acidic residues" evidence="1">
    <location>
        <begin position="49"/>
        <end position="81"/>
    </location>
</feature>
<comment type="caution">
    <text evidence="2">The sequence shown here is derived from an EMBL/GenBank/DDBJ whole genome shotgun (WGS) entry which is preliminary data.</text>
</comment>
<dbReference type="AlphaFoldDB" id="A0AAE1UHE4"/>